<feature type="signal peptide" evidence="2">
    <location>
        <begin position="1"/>
        <end position="26"/>
    </location>
</feature>
<evidence type="ECO:0000313" key="3">
    <source>
        <dbReference type="Ensembl" id="ENSNGAP00000018603.1"/>
    </source>
</evidence>
<sequence length="280" mass="29296">MQGCTTLSRPPLGLILVCLCLPGLFARSVGTAEEKVSPRLGQPSLTSISHSGQPQSKPDPVSNDIVGAFPRLNVSPPDGPLPVAGLEEQSWPPSRGPPTMESWLSEDPWQVMAAEDQLEQVPPEGLSYLSSGHPAGQPSPEASHPHDSEPRRLPVSSPLGAQGDIFAQRPFWSLIHRLLPGLPWGVLSPSVSWGGGAGTGWGTRPMPYPSGIWGSNSQVPGTSWVGNGQYPAGSWGGNGRYPAGSWGGNGRYPAGSWGGNGRYPAGSWGGNGRYPAGSWG</sequence>
<dbReference type="GeneTree" id="ENSGT00390000010291"/>
<dbReference type="Pfam" id="PF15809">
    <property type="entry name" value="STG"/>
    <property type="match status" value="1"/>
</dbReference>
<organism evidence="3 4">
    <name type="scientific">Nannospalax galili</name>
    <name type="common">Northern Israeli blind subterranean mole rat</name>
    <name type="synonym">Spalax galili</name>
    <dbReference type="NCBI Taxonomy" id="1026970"/>
    <lineage>
        <taxon>Eukaryota</taxon>
        <taxon>Metazoa</taxon>
        <taxon>Chordata</taxon>
        <taxon>Craniata</taxon>
        <taxon>Vertebrata</taxon>
        <taxon>Euteleostomi</taxon>
        <taxon>Mammalia</taxon>
        <taxon>Eutheria</taxon>
        <taxon>Euarchontoglires</taxon>
        <taxon>Glires</taxon>
        <taxon>Rodentia</taxon>
        <taxon>Myomorpha</taxon>
        <taxon>Muroidea</taxon>
        <taxon>Spalacidae</taxon>
        <taxon>Spalacinae</taxon>
        <taxon>Nannospalax</taxon>
    </lineage>
</organism>
<keyword evidence="4" id="KW-1185">Reference proteome</keyword>
<dbReference type="Proteomes" id="UP000694381">
    <property type="component" value="Unassembled WGS sequence"/>
</dbReference>
<keyword evidence="2" id="KW-0732">Signal</keyword>
<proteinExistence type="predicted"/>
<evidence type="ECO:0000256" key="1">
    <source>
        <dbReference type="SAM" id="MobiDB-lite"/>
    </source>
</evidence>
<feature type="region of interest" description="Disordered" evidence="1">
    <location>
        <begin position="124"/>
        <end position="158"/>
    </location>
</feature>
<dbReference type="AlphaFoldDB" id="A0A8C6RJS6"/>
<feature type="compositionally biased region" description="Polar residues" evidence="1">
    <location>
        <begin position="43"/>
        <end position="56"/>
    </location>
</feature>
<dbReference type="GO" id="GO:0030198">
    <property type="term" value="P:extracellular matrix organization"/>
    <property type="evidence" value="ECO:0007669"/>
    <property type="project" value="TreeGrafter"/>
</dbReference>
<name>A0A8C6RJS6_NANGA</name>
<evidence type="ECO:0000256" key="2">
    <source>
        <dbReference type="SAM" id="SignalP"/>
    </source>
</evidence>
<reference evidence="3" key="2">
    <citation type="submission" date="2025-09" db="UniProtKB">
        <authorList>
            <consortium name="Ensembl"/>
        </authorList>
    </citation>
    <scope>IDENTIFICATION</scope>
</reference>
<dbReference type="InterPro" id="IPR026135">
    <property type="entry name" value="C6orf15"/>
</dbReference>
<feature type="compositionally biased region" description="Basic and acidic residues" evidence="1">
    <location>
        <begin position="143"/>
        <end position="152"/>
    </location>
</feature>
<evidence type="ECO:0000313" key="4">
    <source>
        <dbReference type="Proteomes" id="UP000694381"/>
    </source>
</evidence>
<dbReference type="Ensembl" id="ENSNGAT00000024255.1">
    <property type="protein sequence ID" value="ENSNGAP00000018603.1"/>
    <property type="gene ID" value="ENSNGAG00000018691.1"/>
</dbReference>
<feature type="chain" id="PRO_5034881210" evidence="2">
    <location>
        <begin position="27"/>
        <end position="280"/>
    </location>
</feature>
<feature type="region of interest" description="Disordered" evidence="1">
    <location>
        <begin position="33"/>
        <end position="103"/>
    </location>
</feature>
<dbReference type="PANTHER" id="PTHR15817:SF2">
    <property type="entry name" value="SIMILAR TO RIKEN CDNA 2300002M23"/>
    <property type="match status" value="1"/>
</dbReference>
<protein>
    <submittedName>
        <fullName evidence="3">Uncharacterized protein</fullName>
    </submittedName>
</protein>
<dbReference type="GO" id="GO:0031012">
    <property type="term" value="C:extracellular matrix"/>
    <property type="evidence" value="ECO:0007669"/>
    <property type="project" value="TreeGrafter"/>
</dbReference>
<accession>A0A8C6RJS6</accession>
<gene>
    <name evidence="3" type="primary">CUNH6orf15</name>
</gene>
<dbReference type="PANTHER" id="PTHR15817">
    <property type="entry name" value="STG PROTEIN"/>
    <property type="match status" value="1"/>
</dbReference>
<dbReference type="OMA" id="WPSEDPW"/>
<reference evidence="3" key="1">
    <citation type="submission" date="2025-08" db="UniProtKB">
        <authorList>
            <consortium name="Ensembl"/>
        </authorList>
    </citation>
    <scope>IDENTIFICATION</scope>
</reference>